<organism evidence="1 2">
    <name type="scientific">Pseudoalteromonas rubra</name>
    <dbReference type="NCBI Taxonomy" id="43658"/>
    <lineage>
        <taxon>Bacteria</taxon>
        <taxon>Pseudomonadati</taxon>
        <taxon>Pseudomonadota</taxon>
        <taxon>Gammaproteobacteria</taxon>
        <taxon>Alteromonadales</taxon>
        <taxon>Pseudoalteromonadaceae</taxon>
        <taxon>Pseudoalteromonas</taxon>
    </lineage>
</organism>
<gene>
    <name evidence="1" type="ORF">AC626_03730</name>
</gene>
<accession>A0A0L0EXT1</accession>
<dbReference type="Proteomes" id="UP000036850">
    <property type="component" value="Unassembled WGS sequence"/>
</dbReference>
<dbReference type="EMBL" id="LFZX01000016">
    <property type="protein sequence ID" value="KNC68618.1"/>
    <property type="molecule type" value="Genomic_DNA"/>
</dbReference>
<reference evidence="2" key="1">
    <citation type="submission" date="2015-07" db="EMBL/GenBank/DDBJ databases">
        <title>Draft genome sequence of a Pseudoalteromonas rubra strain, OCN096, isolated from Kaneohe Bay, Oahu, Hawaii.</title>
        <authorList>
            <person name="Beurmann S."/>
            <person name="Ushijima B."/>
            <person name="Belcaid M."/>
            <person name="Callahan S.M."/>
            <person name="Aeby G.S."/>
        </authorList>
    </citation>
    <scope>NUCLEOTIDE SEQUENCE [LARGE SCALE GENOMIC DNA]</scope>
    <source>
        <strain evidence="2">OCN096</strain>
    </source>
</reference>
<dbReference type="AlphaFoldDB" id="A0A0L0EXT1"/>
<proteinExistence type="predicted"/>
<protein>
    <submittedName>
        <fullName evidence="1">Uncharacterized protein</fullName>
    </submittedName>
</protein>
<name>A0A0L0EXT1_9GAMM</name>
<evidence type="ECO:0000313" key="2">
    <source>
        <dbReference type="Proteomes" id="UP000036850"/>
    </source>
</evidence>
<comment type="caution">
    <text evidence="1">The sequence shown here is derived from an EMBL/GenBank/DDBJ whole genome shotgun (WGS) entry which is preliminary data.</text>
</comment>
<evidence type="ECO:0000313" key="1">
    <source>
        <dbReference type="EMBL" id="KNC68618.1"/>
    </source>
</evidence>
<dbReference type="PATRIC" id="fig|43658.6.peg.5976"/>
<sequence>MFTLAIISGIMKVWVCEFIGVPLKNCLDEFGNDLDISTLIRKTPNARHLAFDLKSCTRTIAKLHILMSQKN</sequence>